<gene>
    <name evidence="2" type="ORF">HMPREF9629_01720</name>
</gene>
<evidence type="ECO:0000313" key="3">
    <source>
        <dbReference type="Proteomes" id="UP000006437"/>
    </source>
</evidence>
<name>G9WZW4_9FIRM</name>
<reference evidence="2 3" key="1">
    <citation type="submission" date="2011-08" db="EMBL/GenBank/DDBJ databases">
        <title>The Genome Sequence of Eubacteriaceae bacterium ACC19a.</title>
        <authorList>
            <consortium name="The Broad Institute Genome Sequencing Platform"/>
            <person name="Earl A."/>
            <person name="Ward D."/>
            <person name="Feldgarden M."/>
            <person name="Gevers D."/>
            <person name="Sizova M."/>
            <person name="Hazen A."/>
            <person name="Epstein S."/>
            <person name="Young S.K."/>
            <person name="Zeng Q."/>
            <person name="Gargeya S."/>
            <person name="Fitzgerald M."/>
            <person name="Haas B."/>
            <person name="Abouelleil A."/>
            <person name="Alvarado L."/>
            <person name="Arachchi H.M."/>
            <person name="Berlin A."/>
            <person name="Brown A."/>
            <person name="Chapman S.B."/>
            <person name="Chen Z."/>
            <person name="Dunbar C."/>
            <person name="Freedman E."/>
            <person name="Gearin G."/>
            <person name="Gellesch M."/>
            <person name="Goldberg J."/>
            <person name="Griggs A."/>
            <person name="Gujja S."/>
            <person name="Heiman D."/>
            <person name="Howarth C."/>
            <person name="Larson L."/>
            <person name="Lui A."/>
            <person name="MacDonald P.J.P."/>
            <person name="Montmayeur A."/>
            <person name="Murphy C."/>
            <person name="Neiman D."/>
            <person name="Pearson M."/>
            <person name="Priest M."/>
            <person name="Roberts A."/>
            <person name="Saif S."/>
            <person name="Shea T."/>
            <person name="Shenoy N."/>
            <person name="Sisk P."/>
            <person name="Stolte C."/>
            <person name="Sykes S."/>
            <person name="Wortman J."/>
            <person name="Nusbaum C."/>
            <person name="Birren B."/>
        </authorList>
    </citation>
    <scope>NUCLEOTIDE SEQUENCE [LARGE SCALE GENOMIC DNA]</scope>
    <source>
        <strain evidence="2 3">ACC19a</strain>
    </source>
</reference>
<dbReference type="InterPro" id="IPR019301">
    <property type="entry name" value="Flagellar_prot_FlgJ_N"/>
</dbReference>
<protein>
    <recommendedName>
        <fullName evidence="1">Flagellar protein FlgJ N-terminal domain-containing protein</fullName>
    </recommendedName>
</protein>
<evidence type="ECO:0000259" key="1">
    <source>
        <dbReference type="Pfam" id="PF10135"/>
    </source>
</evidence>
<dbReference type="BioCyc" id="EBAC796937-HMP:GMGH-1728-MONOMER"/>
<evidence type="ECO:0000313" key="2">
    <source>
        <dbReference type="EMBL" id="EHL15596.1"/>
    </source>
</evidence>
<comment type="caution">
    <text evidence="2">The sequence shown here is derived from an EMBL/GenBank/DDBJ whole genome shotgun (WGS) entry which is preliminary data.</text>
</comment>
<dbReference type="EMBL" id="AFZE01000010">
    <property type="protein sequence ID" value="EHL15596.1"/>
    <property type="molecule type" value="Genomic_DNA"/>
</dbReference>
<dbReference type="HOGENOM" id="CLU_2047471_0_0_9"/>
<proteinExistence type="predicted"/>
<accession>G9WZW4</accession>
<dbReference type="Proteomes" id="UP000006437">
    <property type="component" value="Unassembled WGS sequence"/>
</dbReference>
<dbReference type="RefSeq" id="WP_009525949.1">
    <property type="nucleotide sequence ID" value="NZ_JBQNBP010000081.1"/>
</dbReference>
<sequence length="120" mass="13840">MNIDTSYQPYILNSNLNISQEKINTLDKKKLKEAAQGMEAEFLKVFLKQSKKLMFKEDDEKNKAPGKDIMTDFMFERLAEQMSKTSPLGISEMIIKDVENKQSDLDKNLSQEDITNTIEV</sequence>
<feature type="domain" description="Flagellar protein FlgJ N-terminal" evidence="1">
    <location>
        <begin position="54"/>
        <end position="96"/>
    </location>
</feature>
<dbReference type="Pfam" id="PF10135">
    <property type="entry name" value="Rod-binding"/>
    <property type="match status" value="1"/>
</dbReference>
<organism evidence="2 3">
    <name type="scientific">Peptoanaerobacter stomatis</name>
    <dbReference type="NCBI Taxonomy" id="796937"/>
    <lineage>
        <taxon>Bacteria</taxon>
        <taxon>Bacillati</taxon>
        <taxon>Bacillota</taxon>
        <taxon>Clostridia</taxon>
        <taxon>Peptostreptococcales</taxon>
        <taxon>Filifactoraceae</taxon>
        <taxon>Peptoanaerobacter</taxon>
    </lineage>
</organism>
<dbReference type="AlphaFoldDB" id="G9WZW4"/>
<dbReference type="PATRIC" id="fig|796937.3.peg.915"/>